<proteinExistence type="predicted"/>
<evidence type="ECO:0000313" key="3">
    <source>
        <dbReference type="Proteomes" id="UP000287651"/>
    </source>
</evidence>
<dbReference type="AlphaFoldDB" id="A0A426Y9E9"/>
<dbReference type="Proteomes" id="UP000287651">
    <property type="component" value="Unassembled WGS sequence"/>
</dbReference>
<gene>
    <name evidence="2" type="ORF">B296_00048587</name>
</gene>
<evidence type="ECO:0000313" key="2">
    <source>
        <dbReference type="EMBL" id="RRT48363.1"/>
    </source>
</evidence>
<reference evidence="2 3" key="1">
    <citation type="journal article" date="2014" name="Agronomy (Basel)">
        <title>A Draft Genome Sequence for Ensete ventricosum, the Drought-Tolerant Tree Against Hunger.</title>
        <authorList>
            <person name="Harrison J."/>
            <person name="Moore K.A."/>
            <person name="Paszkiewicz K."/>
            <person name="Jones T."/>
            <person name="Grant M."/>
            <person name="Ambacheew D."/>
            <person name="Muzemil S."/>
            <person name="Studholme D.J."/>
        </authorList>
    </citation>
    <scope>NUCLEOTIDE SEQUENCE [LARGE SCALE GENOMIC DNA]</scope>
</reference>
<dbReference type="EMBL" id="AMZH03014003">
    <property type="protein sequence ID" value="RRT48363.1"/>
    <property type="molecule type" value="Genomic_DNA"/>
</dbReference>
<comment type="caution">
    <text evidence="2">The sequence shown here is derived from an EMBL/GenBank/DDBJ whole genome shotgun (WGS) entry which is preliminary data.</text>
</comment>
<evidence type="ECO:0000256" key="1">
    <source>
        <dbReference type="SAM" id="MobiDB-lite"/>
    </source>
</evidence>
<feature type="region of interest" description="Disordered" evidence="1">
    <location>
        <begin position="1"/>
        <end position="58"/>
    </location>
</feature>
<accession>A0A426Y9E9</accession>
<name>A0A426Y9E9_ENSVE</name>
<organism evidence="2 3">
    <name type="scientific">Ensete ventricosum</name>
    <name type="common">Abyssinian banana</name>
    <name type="synonym">Musa ensete</name>
    <dbReference type="NCBI Taxonomy" id="4639"/>
    <lineage>
        <taxon>Eukaryota</taxon>
        <taxon>Viridiplantae</taxon>
        <taxon>Streptophyta</taxon>
        <taxon>Embryophyta</taxon>
        <taxon>Tracheophyta</taxon>
        <taxon>Spermatophyta</taxon>
        <taxon>Magnoliopsida</taxon>
        <taxon>Liliopsida</taxon>
        <taxon>Zingiberales</taxon>
        <taxon>Musaceae</taxon>
        <taxon>Ensete</taxon>
    </lineage>
</organism>
<sequence length="119" mass="13867">MMSHRTILRSALGTTKEDTEQARATPTAVAPSLTQLNSDKYLPPDPGKGTPRGTKSDEDLWEEHDWSTYYRFHHDYSHNTKECYNLKNQIEDLIHRGHLDRHVRKLHEMSHHPKGLVKK</sequence>
<protein>
    <submittedName>
        <fullName evidence="2">Uncharacterized protein</fullName>
    </submittedName>
</protein>